<dbReference type="OrthoDB" id="278998at2"/>
<feature type="repeat" description="WD" evidence="5">
    <location>
        <begin position="588"/>
        <end position="629"/>
    </location>
</feature>
<dbReference type="EMBL" id="CP036525">
    <property type="protein sequence ID" value="QDT05589.1"/>
    <property type="molecule type" value="Genomic_DNA"/>
</dbReference>
<dbReference type="PROSITE" id="PS00107">
    <property type="entry name" value="PROTEIN_KINASE_ATP"/>
    <property type="match status" value="1"/>
</dbReference>
<organism evidence="9 10">
    <name type="scientific">Rubripirellula lacrimiformis</name>
    <dbReference type="NCBI Taxonomy" id="1930273"/>
    <lineage>
        <taxon>Bacteria</taxon>
        <taxon>Pseudomonadati</taxon>
        <taxon>Planctomycetota</taxon>
        <taxon>Planctomycetia</taxon>
        <taxon>Pirellulales</taxon>
        <taxon>Pirellulaceae</taxon>
        <taxon>Rubripirellula</taxon>
    </lineage>
</organism>
<feature type="repeat" description="WD" evidence="5">
    <location>
        <begin position="633"/>
        <end position="674"/>
    </location>
</feature>
<dbReference type="SUPFAM" id="SSF56112">
    <property type="entry name" value="Protein kinase-like (PK-like)"/>
    <property type="match status" value="1"/>
</dbReference>
<dbReference type="InterPro" id="IPR036322">
    <property type="entry name" value="WD40_repeat_dom_sf"/>
</dbReference>
<gene>
    <name evidence="9" type="primary">pknB_13</name>
    <name evidence="9" type="ORF">K227x_39900</name>
</gene>
<dbReference type="AlphaFoldDB" id="A0A517NEN0"/>
<dbReference type="KEGG" id="rlc:K227x_39900"/>
<dbReference type="PROSITE" id="PS50294">
    <property type="entry name" value="WD_REPEATS_REGION"/>
    <property type="match status" value="1"/>
</dbReference>
<dbReference type="SMART" id="SM00320">
    <property type="entry name" value="WD40"/>
    <property type="match status" value="6"/>
</dbReference>
<dbReference type="EC" id="2.7.11.1" evidence="9"/>
<dbReference type="PROSITE" id="PS50082">
    <property type="entry name" value="WD_REPEATS_2"/>
    <property type="match status" value="2"/>
</dbReference>
<dbReference type="InterPro" id="IPR008271">
    <property type="entry name" value="Ser/Thr_kinase_AS"/>
</dbReference>
<dbReference type="SMART" id="SM00220">
    <property type="entry name" value="S_TKc"/>
    <property type="match status" value="1"/>
</dbReference>
<dbReference type="Gene3D" id="2.130.10.10">
    <property type="entry name" value="YVTN repeat-like/Quinoprotein amine dehydrogenase"/>
    <property type="match status" value="2"/>
</dbReference>
<evidence type="ECO:0000256" key="2">
    <source>
        <dbReference type="ARBA" id="ARBA00022741"/>
    </source>
</evidence>
<evidence type="ECO:0000256" key="6">
    <source>
        <dbReference type="PROSITE-ProRule" id="PRU10141"/>
    </source>
</evidence>
<evidence type="ECO:0000256" key="4">
    <source>
        <dbReference type="ARBA" id="ARBA00022840"/>
    </source>
</evidence>
<dbReference type="Pfam" id="PF00400">
    <property type="entry name" value="WD40"/>
    <property type="match status" value="4"/>
</dbReference>
<evidence type="ECO:0000313" key="9">
    <source>
        <dbReference type="EMBL" id="QDT05589.1"/>
    </source>
</evidence>
<keyword evidence="2 6" id="KW-0547">Nucleotide-binding</keyword>
<evidence type="ECO:0000256" key="1">
    <source>
        <dbReference type="ARBA" id="ARBA00022679"/>
    </source>
</evidence>
<dbReference type="GO" id="GO:0005524">
    <property type="term" value="F:ATP binding"/>
    <property type="evidence" value="ECO:0007669"/>
    <property type="project" value="UniProtKB-UniRule"/>
</dbReference>
<keyword evidence="10" id="KW-1185">Reference proteome</keyword>
<keyword evidence="4 6" id="KW-0067">ATP-binding</keyword>
<dbReference type="PANTHER" id="PTHR43289:SF34">
    <property type="entry name" value="SERINE_THREONINE-PROTEIN KINASE YBDM-RELATED"/>
    <property type="match status" value="1"/>
</dbReference>
<feature type="region of interest" description="Disordered" evidence="7">
    <location>
        <begin position="323"/>
        <end position="342"/>
    </location>
</feature>
<keyword evidence="5" id="KW-0853">WD repeat</keyword>
<evidence type="ECO:0000313" key="10">
    <source>
        <dbReference type="Proteomes" id="UP000318538"/>
    </source>
</evidence>
<dbReference type="InterPro" id="IPR001680">
    <property type="entry name" value="WD40_rpt"/>
</dbReference>
<sequence>MLKRGFQFAPGYRLQEFLGRGQFGQVWRATAPGGAAAAVKFIDLSDGQGQKEYDGVRRVKQIRHANLMPITAIWLLDGEGKVIEEAPDVANETIDLSIVEGKGQSGLFVPQHEVEPSWLAVSMLLGGQSLQARLRDCVKSGLPGIPPKELISYMDESAKGIDFLNSPIHDLGDGPIAIQHSDIKPANIVLIGSSAVVCDFGLARILTRNQVTATSAAGTPAYMAPEAISGKPSRSSDQYALAVTYYHLRTGTLPVNDGSLWEVLDAHRQGNLHLDQVSPAEQEVIRKATDLKWEQRFETNVDMVDALRDALRAEGQTKPSFVASGAGISGFASPTPSGTAAETADLGNLSTAGEDFTATLDTVPDAVPTEPFAVSATQALASDQSTAEGFFDETIASVPIAGTATGATIGTHTGGENGRAAGNRFHPKVVAGVVGGGLVLLFIAIVAMGGGDSQDDAGDGSASVSKTEQSEASGHNGGDKDVAETKPIVVGPDGGQRTADQWMTSAIELLATDPVAASEQFGKAMATDVSLAVPATIRMPGHQGEVNRIIGSADRLVSIAEDAEPFVWNLNQHSDGGASDQPVAPEKLVGHQDMATLVQISPDGKRLLSGGFDATPRLWDLTADQVASTVLPIEGETSEVLAATWHPTLPIVVTGSRGKRIGIWEIGPGTTASPNGSVNGAAFFADQEISQLAIDPDSKWLAAVARKDPVANDVEAVVYPWNAIDATRQTPSSVPAIDFGAVDAKQIGFASPRGDLATLVVGSRGGSVALYGLSDVPDQSPTLIDLANSPHSGQVEAMKIVRKPDHDVIVTGGADGSIHRWQLGSIATAARLDLSSQSVLGLDVSADGRWIAAAMMDGSVWLVDGESDRLGAAYQILDSGGEAWSVWIDPAGRWLVAGYDDGVIRRWDLRHVQLLVMTHPTPLRTMELPKEAPRSDQLSRL</sequence>
<dbReference type="InterPro" id="IPR015943">
    <property type="entry name" value="WD40/YVTN_repeat-like_dom_sf"/>
</dbReference>
<dbReference type="InterPro" id="IPR000719">
    <property type="entry name" value="Prot_kinase_dom"/>
</dbReference>
<dbReference type="InterPro" id="IPR011009">
    <property type="entry name" value="Kinase-like_dom_sf"/>
</dbReference>
<accession>A0A517NEN0</accession>
<keyword evidence="3 9" id="KW-0418">Kinase</keyword>
<dbReference type="PROSITE" id="PS00108">
    <property type="entry name" value="PROTEIN_KINASE_ST"/>
    <property type="match status" value="1"/>
</dbReference>
<name>A0A517NEN0_9BACT</name>
<evidence type="ECO:0000259" key="8">
    <source>
        <dbReference type="PROSITE" id="PS50011"/>
    </source>
</evidence>
<dbReference type="Proteomes" id="UP000318538">
    <property type="component" value="Chromosome"/>
</dbReference>
<feature type="region of interest" description="Disordered" evidence="7">
    <location>
        <begin position="453"/>
        <end position="497"/>
    </location>
</feature>
<proteinExistence type="predicted"/>
<protein>
    <submittedName>
        <fullName evidence="9">Serine/threonine-protein kinase PknB</fullName>
        <ecNumber evidence="9">2.7.11.1</ecNumber>
    </submittedName>
</protein>
<evidence type="ECO:0000256" key="5">
    <source>
        <dbReference type="PROSITE-ProRule" id="PRU00221"/>
    </source>
</evidence>
<keyword evidence="1 9" id="KW-0808">Transferase</keyword>
<dbReference type="Gene3D" id="1.10.510.10">
    <property type="entry name" value="Transferase(Phosphotransferase) domain 1"/>
    <property type="match status" value="1"/>
</dbReference>
<dbReference type="PANTHER" id="PTHR43289">
    <property type="entry name" value="MITOGEN-ACTIVATED PROTEIN KINASE KINASE KINASE 20-RELATED"/>
    <property type="match status" value="1"/>
</dbReference>
<dbReference type="Gene3D" id="3.30.200.20">
    <property type="entry name" value="Phosphorylase Kinase, domain 1"/>
    <property type="match status" value="1"/>
</dbReference>
<reference evidence="9 10" key="1">
    <citation type="submission" date="2019-02" db="EMBL/GenBank/DDBJ databases">
        <title>Deep-cultivation of Planctomycetes and their phenomic and genomic characterization uncovers novel biology.</title>
        <authorList>
            <person name="Wiegand S."/>
            <person name="Jogler M."/>
            <person name="Boedeker C."/>
            <person name="Pinto D."/>
            <person name="Vollmers J."/>
            <person name="Rivas-Marin E."/>
            <person name="Kohn T."/>
            <person name="Peeters S.H."/>
            <person name="Heuer A."/>
            <person name="Rast P."/>
            <person name="Oberbeckmann S."/>
            <person name="Bunk B."/>
            <person name="Jeske O."/>
            <person name="Meyerdierks A."/>
            <person name="Storesund J.E."/>
            <person name="Kallscheuer N."/>
            <person name="Luecker S."/>
            <person name="Lage O.M."/>
            <person name="Pohl T."/>
            <person name="Merkel B.J."/>
            <person name="Hornburger P."/>
            <person name="Mueller R.-W."/>
            <person name="Bruemmer F."/>
            <person name="Labrenz M."/>
            <person name="Spormann A.M."/>
            <person name="Op den Camp H."/>
            <person name="Overmann J."/>
            <person name="Amann R."/>
            <person name="Jetten M.S.M."/>
            <person name="Mascher T."/>
            <person name="Medema M.H."/>
            <person name="Devos D.P."/>
            <person name="Kaster A.-K."/>
            <person name="Ovreas L."/>
            <person name="Rohde M."/>
            <person name="Galperin M.Y."/>
            <person name="Jogler C."/>
        </authorList>
    </citation>
    <scope>NUCLEOTIDE SEQUENCE [LARGE SCALE GENOMIC DNA]</scope>
    <source>
        <strain evidence="9 10">K22_7</strain>
    </source>
</reference>
<dbReference type="Pfam" id="PF00069">
    <property type="entry name" value="Pkinase"/>
    <property type="match status" value="1"/>
</dbReference>
<evidence type="ECO:0000256" key="7">
    <source>
        <dbReference type="SAM" id="MobiDB-lite"/>
    </source>
</evidence>
<dbReference type="SUPFAM" id="SSF50978">
    <property type="entry name" value="WD40 repeat-like"/>
    <property type="match status" value="1"/>
</dbReference>
<feature type="binding site" evidence="6">
    <location>
        <position position="40"/>
    </location>
    <ligand>
        <name>ATP</name>
        <dbReference type="ChEBI" id="CHEBI:30616"/>
    </ligand>
</feature>
<dbReference type="PROSITE" id="PS50011">
    <property type="entry name" value="PROTEIN_KINASE_DOM"/>
    <property type="match status" value="1"/>
</dbReference>
<dbReference type="RefSeq" id="WP_145171799.1">
    <property type="nucleotide sequence ID" value="NZ_CP036525.1"/>
</dbReference>
<dbReference type="InterPro" id="IPR017441">
    <property type="entry name" value="Protein_kinase_ATP_BS"/>
</dbReference>
<feature type="domain" description="Protein kinase" evidence="8">
    <location>
        <begin position="12"/>
        <end position="311"/>
    </location>
</feature>
<dbReference type="GO" id="GO:0004674">
    <property type="term" value="F:protein serine/threonine kinase activity"/>
    <property type="evidence" value="ECO:0007669"/>
    <property type="project" value="UniProtKB-EC"/>
</dbReference>
<evidence type="ECO:0000256" key="3">
    <source>
        <dbReference type="ARBA" id="ARBA00022777"/>
    </source>
</evidence>